<keyword evidence="1 2" id="KW-0597">Phosphoprotein</keyword>
<dbReference type="GO" id="GO:0000160">
    <property type="term" value="P:phosphorelay signal transduction system"/>
    <property type="evidence" value="ECO:0007669"/>
    <property type="project" value="InterPro"/>
</dbReference>
<feature type="region of interest" description="Disordered" evidence="3">
    <location>
        <begin position="140"/>
        <end position="162"/>
    </location>
</feature>
<dbReference type="OrthoDB" id="9800897at2"/>
<dbReference type="InterPro" id="IPR001789">
    <property type="entry name" value="Sig_transdc_resp-reg_receiver"/>
</dbReference>
<feature type="domain" description="Response regulatory" evidence="4">
    <location>
        <begin position="3"/>
        <end position="117"/>
    </location>
</feature>
<comment type="caution">
    <text evidence="5">The sequence shown here is derived from an EMBL/GenBank/DDBJ whole genome shotgun (WGS) entry which is preliminary data.</text>
</comment>
<dbReference type="PROSITE" id="PS50110">
    <property type="entry name" value="RESPONSE_REGULATORY"/>
    <property type="match status" value="1"/>
</dbReference>
<name>A0A2S5GYX4_9BURK</name>
<accession>A0A2S5GYX4</accession>
<sequence>MTKILVVDDQPTLIELLSEFLGDEGYDVTGHTDGLTALQQMLAVRPDVVITDFSMPGMHGGALLTAMRENAYLCDTPVVVLSGRPEYEVDQACEGYAVYLRKPAEPTEVLAAVRRLAPAPAAPTVAAAPARPARLRSDADDLGAPLRQNTAGASHGSAAYFA</sequence>
<dbReference type="InterPro" id="IPR011006">
    <property type="entry name" value="CheY-like_superfamily"/>
</dbReference>
<protein>
    <submittedName>
        <fullName evidence="5">Alkaline phosphatase</fullName>
    </submittedName>
</protein>
<evidence type="ECO:0000313" key="6">
    <source>
        <dbReference type="Proteomes" id="UP000239990"/>
    </source>
</evidence>
<dbReference type="SUPFAM" id="SSF52172">
    <property type="entry name" value="CheY-like"/>
    <property type="match status" value="1"/>
</dbReference>
<dbReference type="Pfam" id="PF00072">
    <property type="entry name" value="Response_reg"/>
    <property type="match status" value="1"/>
</dbReference>
<dbReference type="PANTHER" id="PTHR44591:SF3">
    <property type="entry name" value="RESPONSE REGULATORY DOMAIN-CONTAINING PROTEIN"/>
    <property type="match status" value="1"/>
</dbReference>
<evidence type="ECO:0000313" key="5">
    <source>
        <dbReference type="EMBL" id="PPA78199.1"/>
    </source>
</evidence>
<evidence type="ECO:0000256" key="2">
    <source>
        <dbReference type="PROSITE-ProRule" id="PRU00169"/>
    </source>
</evidence>
<reference evidence="5 6" key="1">
    <citation type="submission" date="2018-02" db="EMBL/GenBank/DDBJ databases">
        <title>Draft Genome of Achromobacter spanius stain 6.</title>
        <authorList>
            <person name="Gunasekera T.S."/>
            <person name="Radwan O."/>
            <person name="Ruiz O.N."/>
        </authorList>
    </citation>
    <scope>NUCLEOTIDE SEQUENCE [LARGE SCALE GENOMIC DNA]</scope>
    <source>
        <strain evidence="5 6">6</strain>
    </source>
</reference>
<proteinExistence type="predicted"/>
<dbReference type="EMBL" id="PREU01000001">
    <property type="protein sequence ID" value="PPA78199.1"/>
    <property type="molecule type" value="Genomic_DNA"/>
</dbReference>
<evidence type="ECO:0000259" key="4">
    <source>
        <dbReference type="PROSITE" id="PS50110"/>
    </source>
</evidence>
<dbReference type="InterPro" id="IPR050595">
    <property type="entry name" value="Bact_response_regulator"/>
</dbReference>
<dbReference type="PANTHER" id="PTHR44591">
    <property type="entry name" value="STRESS RESPONSE REGULATOR PROTEIN 1"/>
    <property type="match status" value="1"/>
</dbReference>
<gene>
    <name evidence="5" type="ORF">C4E15_02660</name>
</gene>
<dbReference type="Proteomes" id="UP000239990">
    <property type="component" value="Unassembled WGS sequence"/>
</dbReference>
<evidence type="ECO:0000256" key="1">
    <source>
        <dbReference type="ARBA" id="ARBA00022553"/>
    </source>
</evidence>
<dbReference type="RefSeq" id="WP_104142168.1">
    <property type="nucleotide sequence ID" value="NZ_PREU01000001.1"/>
</dbReference>
<feature type="modified residue" description="4-aspartylphosphate" evidence="2">
    <location>
        <position position="52"/>
    </location>
</feature>
<evidence type="ECO:0000256" key="3">
    <source>
        <dbReference type="SAM" id="MobiDB-lite"/>
    </source>
</evidence>
<dbReference type="AlphaFoldDB" id="A0A2S5GYX4"/>
<organism evidence="5 6">
    <name type="scientific">Achromobacter spanius</name>
    <dbReference type="NCBI Taxonomy" id="217203"/>
    <lineage>
        <taxon>Bacteria</taxon>
        <taxon>Pseudomonadati</taxon>
        <taxon>Pseudomonadota</taxon>
        <taxon>Betaproteobacteria</taxon>
        <taxon>Burkholderiales</taxon>
        <taxon>Alcaligenaceae</taxon>
        <taxon>Achromobacter</taxon>
    </lineage>
</organism>
<dbReference type="Gene3D" id="3.40.50.2300">
    <property type="match status" value="1"/>
</dbReference>
<dbReference type="SMART" id="SM00448">
    <property type="entry name" value="REC"/>
    <property type="match status" value="1"/>
</dbReference>